<dbReference type="PANTHER" id="PTHR34582:SF7">
    <property type="entry name" value="UPF0702 TRANSMEMBRANE PROTEIN YDFS"/>
    <property type="match status" value="1"/>
</dbReference>
<gene>
    <name evidence="9" type="ORF">Q4T40_19375</name>
</gene>
<evidence type="ECO:0000256" key="6">
    <source>
        <dbReference type="ARBA" id="ARBA00023136"/>
    </source>
</evidence>
<feature type="transmembrane region" description="Helical" evidence="7">
    <location>
        <begin position="6"/>
        <end position="24"/>
    </location>
</feature>
<dbReference type="EMBL" id="JAUOZS010000001">
    <property type="protein sequence ID" value="MDT8903397.1"/>
    <property type="molecule type" value="Genomic_DNA"/>
</dbReference>
<keyword evidence="3" id="KW-1003">Cell membrane</keyword>
<dbReference type="Proteomes" id="UP001254848">
    <property type="component" value="Unassembled WGS sequence"/>
</dbReference>
<evidence type="ECO:0000313" key="9">
    <source>
        <dbReference type="EMBL" id="MDT8903397.1"/>
    </source>
</evidence>
<evidence type="ECO:0000259" key="8">
    <source>
        <dbReference type="Pfam" id="PF04239"/>
    </source>
</evidence>
<accession>A0ABU3P2X6</accession>
<comment type="caution">
    <text evidence="9">The sequence shown here is derived from an EMBL/GenBank/DDBJ whole genome shotgun (WGS) entry which is preliminary data.</text>
</comment>
<keyword evidence="10" id="KW-1185">Reference proteome</keyword>
<evidence type="ECO:0000256" key="5">
    <source>
        <dbReference type="ARBA" id="ARBA00022989"/>
    </source>
</evidence>
<keyword evidence="4 7" id="KW-0812">Transmembrane</keyword>
<proteinExistence type="inferred from homology"/>
<dbReference type="Pfam" id="PF04239">
    <property type="entry name" value="DUF421"/>
    <property type="match status" value="1"/>
</dbReference>
<dbReference type="PANTHER" id="PTHR34582">
    <property type="entry name" value="UPF0702 TRANSMEMBRANE PROTEIN YCAP"/>
    <property type="match status" value="1"/>
</dbReference>
<dbReference type="InterPro" id="IPR023090">
    <property type="entry name" value="UPF0702_alpha/beta_dom_sf"/>
</dbReference>
<evidence type="ECO:0000256" key="1">
    <source>
        <dbReference type="ARBA" id="ARBA00004651"/>
    </source>
</evidence>
<name>A0ABU3P2X6_9FIRM</name>
<evidence type="ECO:0000313" key="10">
    <source>
        <dbReference type="Proteomes" id="UP001254848"/>
    </source>
</evidence>
<protein>
    <submittedName>
        <fullName evidence="9">DUF421 domain-containing protein</fullName>
    </submittedName>
</protein>
<evidence type="ECO:0000256" key="7">
    <source>
        <dbReference type="SAM" id="Phobius"/>
    </source>
</evidence>
<sequence length="196" mass="21845">MAQLTLYDYVVGLVIGDIGAAVAVDRAIPVIEGAVSLVACTVWILIFNFAMLHNVPARKLIEPDPVMVIYNGRILENNLSKTYYTVNNLLELLREREIFDPGRVSLGIIESDGELSIVQKDRAGENTETFHVHMSGRALVIDGRIIDRAFEHQGLSKDWLLDNIARRNIGLEEVMVAVVTPEGKLYIDTRDDRVGT</sequence>
<keyword evidence="6 7" id="KW-0472">Membrane</keyword>
<reference evidence="9 10" key="1">
    <citation type="submission" date="2023-07" db="EMBL/GenBank/DDBJ databases">
        <title>The novel representative of Negativicutes class, Anaeroselena agilis gen. nov. sp. nov.</title>
        <authorList>
            <person name="Prokofeva M.I."/>
            <person name="Elcheninov A.G."/>
            <person name="Klyukina A."/>
            <person name="Kublanov I.V."/>
            <person name="Frolov E.N."/>
            <person name="Podosokorskaya O.A."/>
        </authorList>
    </citation>
    <scope>NUCLEOTIDE SEQUENCE [LARGE SCALE GENOMIC DNA]</scope>
    <source>
        <strain evidence="9 10">4137-cl</strain>
    </source>
</reference>
<dbReference type="InterPro" id="IPR007353">
    <property type="entry name" value="DUF421"/>
</dbReference>
<evidence type="ECO:0000256" key="4">
    <source>
        <dbReference type="ARBA" id="ARBA00022692"/>
    </source>
</evidence>
<feature type="transmembrane region" description="Helical" evidence="7">
    <location>
        <begin position="31"/>
        <end position="52"/>
    </location>
</feature>
<dbReference type="Gene3D" id="3.30.240.20">
    <property type="entry name" value="bsu07140 like domains"/>
    <property type="match status" value="2"/>
</dbReference>
<comment type="similarity">
    <text evidence="2">Belongs to the UPF0702 family.</text>
</comment>
<organism evidence="9 10">
    <name type="scientific">Anaeroselena agilis</name>
    <dbReference type="NCBI Taxonomy" id="3063788"/>
    <lineage>
        <taxon>Bacteria</taxon>
        <taxon>Bacillati</taxon>
        <taxon>Bacillota</taxon>
        <taxon>Negativicutes</taxon>
        <taxon>Acetonemataceae</taxon>
        <taxon>Anaeroselena</taxon>
    </lineage>
</organism>
<comment type="subcellular location">
    <subcellularLocation>
        <location evidence="1">Cell membrane</location>
        <topology evidence="1">Multi-pass membrane protein</topology>
    </subcellularLocation>
</comment>
<evidence type="ECO:0000256" key="2">
    <source>
        <dbReference type="ARBA" id="ARBA00006448"/>
    </source>
</evidence>
<evidence type="ECO:0000256" key="3">
    <source>
        <dbReference type="ARBA" id="ARBA00022475"/>
    </source>
</evidence>
<feature type="domain" description="YetF C-terminal" evidence="8">
    <location>
        <begin position="53"/>
        <end position="178"/>
    </location>
</feature>
<keyword evidence="5 7" id="KW-1133">Transmembrane helix</keyword>